<dbReference type="SMART" id="SM00850">
    <property type="entry name" value="LytTR"/>
    <property type="match status" value="1"/>
</dbReference>
<proteinExistence type="predicted"/>
<keyword evidence="2" id="KW-1133">Transmembrane helix</keyword>
<dbReference type="Gene3D" id="2.40.50.1020">
    <property type="entry name" value="LytTr DNA-binding domain"/>
    <property type="match status" value="1"/>
</dbReference>
<evidence type="ECO:0000256" key="2">
    <source>
        <dbReference type="SAM" id="Phobius"/>
    </source>
</evidence>
<dbReference type="PANTHER" id="PTHR37299:SF1">
    <property type="entry name" value="STAGE 0 SPORULATION PROTEIN A HOMOLOG"/>
    <property type="match status" value="1"/>
</dbReference>
<dbReference type="InterPro" id="IPR012379">
    <property type="entry name" value="LytTR_MHYE"/>
</dbReference>
<accession>A0ABX0A9U7</accession>
<keyword evidence="2" id="KW-0812">Transmembrane</keyword>
<dbReference type="Proteomes" id="UP001429354">
    <property type="component" value="Unassembled WGS sequence"/>
</dbReference>
<sequence length="292" mass="33126">MTNAPAPAAPQPAADRYLPLRRSVEVGYWVVSFCLSAAVNTATALMDYQRDGRPIQAWEPMAWEWSSALVSLALVPAVIWFTRRYPLHFDTWLRRLAPYLAASVAWSLLHVLGMVALRKLAYAAQGSSYDFGDWPRELFYEYLKDALTFAGMVVTIHVYRMLLRRMQGEASLLAAPDAGPPVEPVERPQRFLVRKLNREFLVATDDIEWMQASGNYVNLRVSGRDYPLRSTIAAMESRLDPLRFKRVQRSYIVNLDHIASIEPLDSGDARVHLKDGATIPCSRRYREALKPG</sequence>
<keyword evidence="5" id="KW-1185">Reference proteome</keyword>
<dbReference type="EMBL" id="QOVG01000001">
    <property type="protein sequence ID" value="NDK37360.1"/>
    <property type="molecule type" value="Genomic_DNA"/>
</dbReference>
<evidence type="ECO:0000259" key="3">
    <source>
        <dbReference type="PROSITE" id="PS50930"/>
    </source>
</evidence>
<feature type="transmembrane region" description="Helical" evidence="2">
    <location>
        <begin position="146"/>
        <end position="163"/>
    </location>
</feature>
<organism evidence="4 5">
    <name type="scientific">Pseudoxanthomonas gei</name>
    <dbReference type="NCBI Taxonomy" id="1383030"/>
    <lineage>
        <taxon>Bacteria</taxon>
        <taxon>Pseudomonadati</taxon>
        <taxon>Pseudomonadota</taxon>
        <taxon>Gammaproteobacteria</taxon>
        <taxon>Lysobacterales</taxon>
        <taxon>Lysobacteraceae</taxon>
        <taxon>Pseudoxanthomonas</taxon>
    </lineage>
</organism>
<feature type="domain" description="HTH LytTR-type" evidence="3">
    <location>
        <begin position="191"/>
        <end position="292"/>
    </location>
</feature>
<name>A0ABX0A9U7_9GAMM</name>
<reference evidence="4 5" key="1">
    <citation type="submission" date="2018-07" db="EMBL/GenBank/DDBJ databases">
        <title>Whole genome Sequencing of Pseudoxanthomonas gei KCTC 32298 (T).</title>
        <authorList>
            <person name="Kumar S."/>
            <person name="Bansal K."/>
            <person name="Kaur A."/>
            <person name="Patil P."/>
            <person name="Sharma S."/>
            <person name="Patil P.B."/>
        </authorList>
    </citation>
    <scope>NUCLEOTIDE SEQUENCE [LARGE SCALE GENOMIC DNA]</scope>
    <source>
        <strain evidence="4 5">KCTC 32298</strain>
    </source>
</reference>
<gene>
    <name evidence="4" type="ORF">DT603_00680</name>
</gene>
<dbReference type="PIRSF" id="PIRSF031767">
    <property type="entry name" value="MHYE_LytTR"/>
    <property type="match status" value="1"/>
</dbReference>
<feature type="transmembrane region" description="Helical" evidence="2">
    <location>
        <begin position="65"/>
        <end position="84"/>
    </location>
</feature>
<evidence type="ECO:0000313" key="4">
    <source>
        <dbReference type="EMBL" id="NDK37360.1"/>
    </source>
</evidence>
<keyword evidence="2" id="KW-0472">Membrane</keyword>
<keyword evidence="1" id="KW-0902">Two-component regulatory system</keyword>
<evidence type="ECO:0000256" key="1">
    <source>
        <dbReference type="ARBA" id="ARBA00023012"/>
    </source>
</evidence>
<evidence type="ECO:0000313" key="5">
    <source>
        <dbReference type="Proteomes" id="UP001429354"/>
    </source>
</evidence>
<dbReference type="InterPro" id="IPR007492">
    <property type="entry name" value="LytTR_DNA-bd_dom"/>
</dbReference>
<dbReference type="RefSeq" id="WP_162347931.1">
    <property type="nucleotide sequence ID" value="NZ_QOVG01000001.1"/>
</dbReference>
<dbReference type="PROSITE" id="PS50930">
    <property type="entry name" value="HTH_LYTTR"/>
    <property type="match status" value="1"/>
</dbReference>
<protein>
    <submittedName>
        <fullName evidence="4">LytTR family transcriptional regulator</fullName>
    </submittedName>
</protein>
<dbReference type="InterPro" id="IPR046947">
    <property type="entry name" value="LytR-like"/>
</dbReference>
<comment type="caution">
    <text evidence="4">The sequence shown here is derived from an EMBL/GenBank/DDBJ whole genome shotgun (WGS) entry which is preliminary data.</text>
</comment>
<feature type="transmembrane region" description="Helical" evidence="2">
    <location>
        <begin position="96"/>
        <end position="117"/>
    </location>
</feature>
<feature type="transmembrane region" description="Helical" evidence="2">
    <location>
        <begin position="26"/>
        <end position="45"/>
    </location>
</feature>
<dbReference type="Pfam" id="PF04397">
    <property type="entry name" value="LytTR"/>
    <property type="match status" value="1"/>
</dbReference>
<dbReference type="PANTHER" id="PTHR37299">
    <property type="entry name" value="TRANSCRIPTIONAL REGULATOR-RELATED"/>
    <property type="match status" value="1"/>
</dbReference>